<keyword evidence="1" id="KW-0812">Transmembrane</keyword>
<dbReference type="GeneID" id="19138387"/>
<proteinExistence type="predicted"/>
<protein>
    <recommendedName>
        <fullName evidence="5">Autophagy-related protein</fullName>
    </recommendedName>
</protein>
<keyword evidence="1" id="KW-1133">Transmembrane helix</keyword>
<dbReference type="KEGG" id="bsc:COCSADRAFT_355698"/>
<dbReference type="AlphaFoldDB" id="M2T6M9"/>
<name>M2T6M9_COCSN</name>
<evidence type="ECO:0000313" key="4">
    <source>
        <dbReference type="Proteomes" id="UP000016934"/>
    </source>
</evidence>
<accession>M2T6M9</accession>
<feature type="chain" id="PRO_5004025661" description="Autophagy-related protein" evidence="2">
    <location>
        <begin position="22"/>
        <end position="343"/>
    </location>
</feature>
<feature type="transmembrane region" description="Helical" evidence="1">
    <location>
        <begin position="164"/>
        <end position="183"/>
    </location>
</feature>
<sequence>MTKTVRTLLFILFFQVNVIAAAGETGSDRIGTGQCPDNVESIMAYSPFKPYWKFDKFKHDVQSCWTAADCLFESCGESRKQQFAATALVMGLIPLTLKDVAWPERRIVHITKPLPWLCDILVLALGLVPLPAEKGALLSTHQRNEESNGLAGYAWNMRRSAIRFMVVILAVCLLACYAALVFNEIYSKRSALGCVVPFFITAWYVVALLPASIHRTFAGRRQARIKRLDQEREARIGVRPDDIHLIPLPVHESRPAVAKNTMITVECDKGKVVSAIQGADEDWPVQMAWGIYYIAGTLIFTSIMAVTIIELVVWVFLCLAVTGTSKVLAFFICLLFEETGQRK</sequence>
<keyword evidence="1" id="KW-0472">Membrane</keyword>
<gene>
    <name evidence="3" type="ORF">COCSADRAFT_355698</name>
</gene>
<feature type="signal peptide" evidence="2">
    <location>
        <begin position="1"/>
        <end position="21"/>
    </location>
</feature>
<dbReference type="OMA" id="EAWPVQL"/>
<keyword evidence="2" id="KW-0732">Signal</keyword>
<reference evidence="3 4" key="1">
    <citation type="journal article" date="2012" name="PLoS Pathog.">
        <title>Diverse lifestyles and strategies of plant pathogenesis encoded in the genomes of eighteen Dothideomycetes fungi.</title>
        <authorList>
            <person name="Ohm R.A."/>
            <person name="Feau N."/>
            <person name="Henrissat B."/>
            <person name="Schoch C.L."/>
            <person name="Horwitz B.A."/>
            <person name="Barry K.W."/>
            <person name="Condon B.J."/>
            <person name="Copeland A.C."/>
            <person name="Dhillon B."/>
            <person name="Glaser F."/>
            <person name="Hesse C.N."/>
            <person name="Kosti I."/>
            <person name="LaButti K."/>
            <person name="Lindquist E.A."/>
            <person name="Lucas S."/>
            <person name="Salamov A.A."/>
            <person name="Bradshaw R.E."/>
            <person name="Ciuffetti L."/>
            <person name="Hamelin R.C."/>
            <person name="Kema G.H.J."/>
            <person name="Lawrence C."/>
            <person name="Scott J.A."/>
            <person name="Spatafora J.W."/>
            <person name="Turgeon B.G."/>
            <person name="de Wit P.J.G.M."/>
            <person name="Zhong S."/>
            <person name="Goodwin S.B."/>
            <person name="Grigoriev I.V."/>
        </authorList>
    </citation>
    <scope>NUCLEOTIDE SEQUENCE [LARGE SCALE GENOMIC DNA]</scope>
    <source>
        <strain evidence="4">ND90Pr / ATCC 201652</strain>
    </source>
</reference>
<dbReference type="HOGENOM" id="CLU_069637_0_0_1"/>
<evidence type="ECO:0000313" key="3">
    <source>
        <dbReference type="EMBL" id="EMD64602.1"/>
    </source>
</evidence>
<keyword evidence="4" id="KW-1185">Reference proteome</keyword>
<evidence type="ECO:0008006" key="5">
    <source>
        <dbReference type="Google" id="ProtNLM"/>
    </source>
</evidence>
<dbReference type="Proteomes" id="UP000016934">
    <property type="component" value="Unassembled WGS sequence"/>
</dbReference>
<dbReference type="EMBL" id="KB445642">
    <property type="protein sequence ID" value="EMD64602.1"/>
    <property type="molecule type" value="Genomic_DNA"/>
</dbReference>
<evidence type="ECO:0000256" key="1">
    <source>
        <dbReference type="SAM" id="Phobius"/>
    </source>
</evidence>
<feature type="transmembrane region" description="Helical" evidence="1">
    <location>
        <begin position="314"/>
        <end position="336"/>
    </location>
</feature>
<dbReference type="RefSeq" id="XP_007699226.1">
    <property type="nucleotide sequence ID" value="XM_007701036.1"/>
</dbReference>
<evidence type="ECO:0000256" key="2">
    <source>
        <dbReference type="SAM" id="SignalP"/>
    </source>
</evidence>
<dbReference type="OrthoDB" id="3687593at2759"/>
<organism evidence="3 4">
    <name type="scientific">Cochliobolus sativus (strain ND90Pr / ATCC 201652)</name>
    <name type="common">Common root rot and spot blotch fungus</name>
    <name type="synonym">Bipolaris sorokiniana</name>
    <dbReference type="NCBI Taxonomy" id="665912"/>
    <lineage>
        <taxon>Eukaryota</taxon>
        <taxon>Fungi</taxon>
        <taxon>Dikarya</taxon>
        <taxon>Ascomycota</taxon>
        <taxon>Pezizomycotina</taxon>
        <taxon>Dothideomycetes</taxon>
        <taxon>Pleosporomycetidae</taxon>
        <taxon>Pleosporales</taxon>
        <taxon>Pleosporineae</taxon>
        <taxon>Pleosporaceae</taxon>
        <taxon>Bipolaris</taxon>
    </lineage>
</organism>
<dbReference type="eggNOG" id="ENOG502SN94">
    <property type="taxonomic scope" value="Eukaryota"/>
</dbReference>
<feature type="transmembrane region" description="Helical" evidence="1">
    <location>
        <begin position="290"/>
        <end position="308"/>
    </location>
</feature>
<reference evidence="4" key="2">
    <citation type="journal article" date="2013" name="PLoS Genet.">
        <title>Comparative genome structure, secondary metabolite, and effector coding capacity across Cochliobolus pathogens.</title>
        <authorList>
            <person name="Condon B.J."/>
            <person name="Leng Y."/>
            <person name="Wu D."/>
            <person name="Bushley K.E."/>
            <person name="Ohm R.A."/>
            <person name="Otillar R."/>
            <person name="Martin J."/>
            <person name="Schackwitz W."/>
            <person name="Grimwood J."/>
            <person name="MohdZainudin N."/>
            <person name="Xue C."/>
            <person name="Wang R."/>
            <person name="Manning V.A."/>
            <person name="Dhillon B."/>
            <person name="Tu Z.J."/>
            <person name="Steffenson B.J."/>
            <person name="Salamov A."/>
            <person name="Sun H."/>
            <person name="Lowry S."/>
            <person name="LaButti K."/>
            <person name="Han J."/>
            <person name="Copeland A."/>
            <person name="Lindquist E."/>
            <person name="Barry K."/>
            <person name="Schmutz J."/>
            <person name="Baker S.E."/>
            <person name="Ciuffetti L.M."/>
            <person name="Grigoriev I.V."/>
            <person name="Zhong S."/>
            <person name="Turgeon B.G."/>
        </authorList>
    </citation>
    <scope>NUCLEOTIDE SEQUENCE [LARGE SCALE GENOMIC DNA]</scope>
    <source>
        <strain evidence="4">ND90Pr / ATCC 201652</strain>
    </source>
</reference>
<feature type="transmembrane region" description="Helical" evidence="1">
    <location>
        <begin position="195"/>
        <end position="217"/>
    </location>
</feature>